<protein>
    <recommendedName>
        <fullName evidence="1">HTH cro/C1-type domain-containing protein</fullName>
    </recommendedName>
</protein>
<feature type="domain" description="HTH cro/C1-type" evidence="1">
    <location>
        <begin position="38"/>
        <end position="59"/>
    </location>
</feature>
<dbReference type="OrthoDB" id="9812495at2"/>
<dbReference type="InterPro" id="IPR010982">
    <property type="entry name" value="Lambda_DNA-bd_dom_sf"/>
</dbReference>
<organism evidence="2 3">
    <name type="scientific">Candidatus Desulfosporosinus infrequens</name>
    <dbReference type="NCBI Taxonomy" id="2043169"/>
    <lineage>
        <taxon>Bacteria</taxon>
        <taxon>Bacillati</taxon>
        <taxon>Bacillota</taxon>
        <taxon>Clostridia</taxon>
        <taxon>Eubacteriales</taxon>
        <taxon>Desulfitobacteriaceae</taxon>
        <taxon>Desulfosporosinus</taxon>
    </lineage>
</organism>
<accession>A0A2U3LL00</accession>
<dbReference type="SUPFAM" id="SSF47413">
    <property type="entry name" value="lambda repressor-like DNA-binding domains"/>
    <property type="match status" value="1"/>
</dbReference>
<sequence>MSLVERIKILCKEHNTSIPKLEKEFSFGNGAMYNWDVNRPTVDRVQKVADYFDVTVDSLLRDPIPATREVFDKDSLLRRIRESGLSVGQVITTLDQVKSDVLSETRVGG</sequence>
<name>A0A2U3LL00_9FIRM</name>
<dbReference type="PROSITE" id="PS50943">
    <property type="entry name" value="HTH_CROC1"/>
    <property type="match status" value="1"/>
</dbReference>
<evidence type="ECO:0000313" key="2">
    <source>
        <dbReference type="EMBL" id="SPF52583.1"/>
    </source>
</evidence>
<dbReference type="AlphaFoldDB" id="A0A2U3LL00"/>
<gene>
    <name evidence="2" type="ORF">SBF1_5890002</name>
</gene>
<dbReference type="Proteomes" id="UP000238916">
    <property type="component" value="Unassembled WGS sequence"/>
</dbReference>
<proteinExistence type="predicted"/>
<reference evidence="3" key="1">
    <citation type="submission" date="2018-02" db="EMBL/GenBank/DDBJ databases">
        <authorList>
            <person name="Hausmann B."/>
        </authorList>
    </citation>
    <scope>NUCLEOTIDE SEQUENCE [LARGE SCALE GENOMIC DNA]</scope>
    <source>
        <strain evidence="3">Peat soil MAG SbF1</strain>
    </source>
</reference>
<dbReference type="InterPro" id="IPR001387">
    <property type="entry name" value="Cro/C1-type_HTH"/>
</dbReference>
<evidence type="ECO:0000259" key="1">
    <source>
        <dbReference type="PROSITE" id="PS50943"/>
    </source>
</evidence>
<dbReference type="EMBL" id="OMOF01000544">
    <property type="protein sequence ID" value="SPF52583.1"/>
    <property type="molecule type" value="Genomic_DNA"/>
</dbReference>
<evidence type="ECO:0000313" key="3">
    <source>
        <dbReference type="Proteomes" id="UP000238916"/>
    </source>
</evidence>
<dbReference type="GO" id="GO:0003677">
    <property type="term" value="F:DNA binding"/>
    <property type="evidence" value="ECO:0007669"/>
    <property type="project" value="InterPro"/>
</dbReference>
<dbReference type="Gene3D" id="1.10.260.40">
    <property type="entry name" value="lambda repressor-like DNA-binding domains"/>
    <property type="match status" value="1"/>
</dbReference>